<evidence type="ECO:0000313" key="3">
    <source>
        <dbReference type="Proteomes" id="UP001352533"/>
    </source>
</evidence>
<dbReference type="Proteomes" id="UP001352533">
    <property type="component" value="Unassembled WGS sequence"/>
</dbReference>
<dbReference type="PANTHER" id="PTHR33375">
    <property type="entry name" value="CHROMOSOME-PARTITIONING PROTEIN PARB-RELATED"/>
    <property type="match status" value="1"/>
</dbReference>
<sequence length="297" mass="33607">MLNDTIQILPIDKIRVLNPRTRNQKVFADLVENIAAIGLKRPITVTLSTDSSEYYDLLCGQGRLEACKVLGELFIPCRVIQVNSEESYLISLVENIARRKYSNMELLSGIKILYDRGYKPLDIARKIGLSQSHINGILHLINAGEERLINAVEQGFLPLSIAISISRSDDQNVQAQLTELYANGTLKSTDITKIRNMIHRRNIVGKKANASISGSAKSSIYNPKTVVKIYKEETERQKLMIKQADYDDKQLSIILSCLNKLFSDKYFLLVLKSENLDDMPKDLSKRMLQQKEGNIYA</sequence>
<dbReference type="SMART" id="SM00470">
    <property type="entry name" value="ParB"/>
    <property type="match status" value="1"/>
</dbReference>
<evidence type="ECO:0000313" key="2">
    <source>
        <dbReference type="EMBL" id="MEE6113384.1"/>
    </source>
</evidence>
<dbReference type="InterPro" id="IPR050336">
    <property type="entry name" value="Chromosome_partition/occlusion"/>
</dbReference>
<evidence type="ECO:0000259" key="1">
    <source>
        <dbReference type="SMART" id="SM00470"/>
    </source>
</evidence>
<proteinExistence type="predicted"/>
<feature type="domain" description="ParB-like N-terminal" evidence="1">
    <location>
        <begin position="7"/>
        <end position="96"/>
    </location>
</feature>
<dbReference type="Pfam" id="PF07506">
    <property type="entry name" value="RepB"/>
    <property type="match status" value="1"/>
</dbReference>
<comment type="caution">
    <text evidence="2">The sequence shown here is derived from an EMBL/GenBank/DDBJ whole genome shotgun (WGS) entry which is preliminary data.</text>
</comment>
<dbReference type="Gene3D" id="1.10.10.2830">
    <property type="match status" value="1"/>
</dbReference>
<reference evidence="2 3" key="1">
    <citation type="journal article" date="2022" name="Front. Microbiol.">
        <title>Commensal bacteria contribute to the growth of multidrug-resistant Avibacterium paragallinarum in chickens.</title>
        <authorList>
            <person name="Zhu J."/>
            <person name="Chen Y."/>
            <person name="Wu Y."/>
            <person name="Wang Y."/>
            <person name="Zhu K."/>
        </authorList>
    </citation>
    <scope>NUCLEOTIDE SEQUENCE [LARGE SCALE GENOMIC DNA]</scope>
    <source>
        <strain evidence="2 3">AV12</strain>
    </source>
</reference>
<gene>
    <name evidence="2" type="ORF">M5S25_09300</name>
</gene>
<organism evidence="2 3">
    <name type="scientific">Avibacterium paragallinarum</name>
    <name type="common">Haemophilus gallinarum</name>
    <dbReference type="NCBI Taxonomy" id="728"/>
    <lineage>
        <taxon>Bacteria</taxon>
        <taxon>Pseudomonadati</taxon>
        <taxon>Pseudomonadota</taxon>
        <taxon>Gammaproteobacteria</taxon>
        <taxon>Pasteurellales</taxon>
        <taxon>Pasteurellaceae</taxon>
        <taxon>Avibacterium</taxon>
    </lineage>
</organism>
<keyword evidence="3" id="KW-1185">Reference proteome</keyword>
<accession>A0ABU7QS60</accession>
<name>A0ABU7QS60_AVIPA</name>
<dbReference type="InterPro" id="IPR011111">
    <property type="entry name" value="Plasmid_RepB"/>
</dbReference>
<dbReference type="CDD" id="cd16411">
    <property type="entry name" value="ParB_N_like"/>
    <property type="match status" value="1"/>
</dbReference>
<dbReference type="EMBL" id="JAMDKS010000022">
    <property type="protein sequence ID" value="MEE6113384.1"/>
    <property type="molecule type" value="Genomic_DNA"/>
</dbReference>
<dbReference type="Gene3D" id="3.90.1530.30">
    <property type="match status" value="1"/>
</dbReference>
<dbReference type="InterPro" id="IPR003115">
    <property type="entry name" value="ParB_N"/>
</dbReference>
<dbReference type="PANTHER" id="PTHR33375:SF1">
    <property type="entry name" value="CHROMOSOME-PARTITIONING PROTEIN PARB-RELATED"/>
    <property type="match status" value="1"/>
</dbReference>
<dbReference type="SUPFAM" id="SSF110849">
    <property type="entry name" value="ParB/Sulfiredoxin"/>
    <property type="match status" value="1"/>
</dbReference>
<dbReference type="RefSeq" id="WP_194751781.1">
    <property type="nucleotide sequence ID" value="NZ_JACEWB010000022.1"/>
</dbReference>
<dbReference type="Pfam" id="PF02195">
    <property type="entry name" value="ParB_N"/>
    <property type="match status" value="1"/>
</dbReference>
<dbReference type="SUPFAM" id="SSF109709">
    <property type="entry name" value="KorB DNA-binding domain-like"/>
    <property type="match status" value="1"/>
</dbReference>
<dbReference type="InterPro" id="IPR036086">
    <property type="entry name" value="ParB/Sulfiredoxin_sf"/>
</dbReference>
<protein>
    <submittedName>
        <fullName evidence="2">ParB N-terminal domain-containing protein</fullName>
    </submittedName>
</protein>